<dbReference type="Proteomes" id="UP000694397">
    <property type="component" value="Chromosome 3"/>
</dbReference>
<dbReference type="InterPro" id="IPR001965">
    <property type="entry name" value="Znf_PHD"/>
</dbReference>
<dbReference type="GeneTree" id="ENSGT00950000182865"/>
<dbReference type="SUPFAM" id="SSF57903">
    <property type="entry name" value="FYVE/PHD zinc finger"/>
    <property type="match status" value="1"/>
</dbReference>
<dbReference type="SUPFAM" id="SSF56204">
    <property type="entry name" value="Hect, E3 ligase catalytic domain"/>
    <property type="match status" value="1"/>
</dbReference>
<keyword evidence="3" id="KW-0808">Transferase</keyword>
<proteinExistence type="predicted"/>
<keyword evidence="15" id="KW-1185">Reference proteome</keyword>
<dbReference type="FunFam" id="3.30.40.10:FF:000132">
    <property type="entry name" value="G2/M phase-specific E3 ubiquitin-protein ligase"/>
    <property type="match status" value="1"/>
</dbReference>
<organism evidence="14 15">
    <name type="scientific">Scleropages formosus</name>
    <name type="common">Asian bonytongue</name>
    <name type="synonym">Osteoglossum formosum</name>
    <dbReference type="NCBI Taxonomy" id="113540"/>
    <lineage>
        <taxon>Eukaryota</taxon>
        <taxon>Metazoa</taxon>
        <taxon>Chordata</taxon>
        <taxon>Craniata</taxon>
        <taxon>Vertebrata</taxon>
        <taxon>Euteleostomi</taxon>
        <taxon>Actinopterygii</taxon>
        <taxon>Neopterygii</taxon>
        <taxon>Teleostei</taxon>
        <taxon>Osteoglossocephala</taxon>
        <taxon>Osteoglossomorpha</taxon>
        <taxon>Osteoglossiformes</taxon>
        <taxon>Osteoglossidae</taxon>
        <taxon>Scleropages</taxon>
    </lineage>
</organism>
<feature type="domain" description="HECT" evidence="12">
    <location>
        <begin position="540"/>
        <end position="716"/>
    </location>
</feature>
<reference evidence="14" key="3">
    <citation type="submission" date="2025-09" db="UniProtKB">
        <authorList>
            <consortium name="Ensembl"/>
        </authorList>
    </citation>
    <scope>IDENTIFICATION</scope>
</reference>
<keyword evidence="8" id="KW-0539">Nucleus</keyword>
<dbReference type="InterPro" id="IPR013083">
    <property type="entry name" value="Znf_RING/FYVE/PHD"/>
</dbReference>
<feature type="domain" description="PHD-type" evidence="13">
    <location>
        <begin position="19"/>
        <end position="136"/>
    </location>
</feature>
<dbReference type="InterPro" id="IPR001841">
    <property type="entry name" value="Znf_RING"/>
</dbReference>
<dbReference type="InterPro" id="IPR035983">
    <property type="entry name" value="Hect_E3_ubiquitin_ligase"/>
</dbReference>
<evidence type="ECO:0000256" key="9">
    <source>
        <dbReference type="PROSITE-ProRule" id="PRU00104"/>
    </source>
</evidence>
<evidence type="ECO:0000256" key="5">
    <source>
        <dbReference type="ARBA" id="ARBA00022771"/>
    </source>
</evidence>
<evidence type="ECO:0000256" key="4">
    <source>
        <dbReference type="ARBA" id="ARBA00022723"/>
    </source>
</evidence>
<name>A0A8C9RTR1_SCLFO</name>
<dbReference type="InterPro" id="IPR059102">
    <property type="entry name" value="PHD_PHF7/G2E3-like"/>
</dbReference>
<dbReference type="PROSITE" id="PS51805">
    <property type="entry name" value="EPHD"/>
    <property type="match status" value="1"/>
</dbReference>
<evidence type="ECO:0000256" key="3">
    <source>
        <dbReference type="ARBA" id="ARBA00022679"/>
    </source>
</evidence>
<dbReference type="AlphaFoldDB" id="A0A8C9RTR1"/>
<feature type="active site" description="Glycyl thioester intermediate" evidence="9">
    <location>
        <position position="684"/>
    </location>
</feature>
<dbReference type="PROSITE" id="PS50237">
    <property type="entry name" value="HECT"/>
    <property type="match status" value="1"/>
</dbReference>
<keyword evidence="7" id="KW-0862">Zinc</keyword>
<dbReference type="PANTHER" id="PTHR12420:SF42">
    <property type="entry name" value="G2_M PHASE-SPECIFIC E3 UBIQUITIN-PROTEIN LIGASE"/>
    <property type="match status" value="1"/>
</dbReference>
<keyword evidence="5 10" id="KW-0863">Zinc-finger</keyword>
<dbReference type="Pfam" id="PF00632">
    <property type="entry name" value="HECT"/>
    <property type="match status" value="1"/>
</dbReference>
<dbReference type="InterPro" id="IPR042013">
    <property type="entry name" value="PHF7/G2E3_ePHD"/>
</dbReference>
<dbReference type="PROSITE" id="PS50089">
    <property type="entry name" value="ZF_RING_2"/>
    <property type="match status" value="1"/>
</dbReference>
<dbReference type="Gene3D" id="3.90.1750.10">
    <property type="entry name" value="Hect, E3 ligase catalytic domains"/>
    <property type="match status" value="1"/>
</dbReference>
<accession>A0A8C9RTR1</accession>
<comment type="subcellular location">
    <subcellularLocation>
        <location evidence="1">Nucleus</location>
    </subcellularLocation>
</comment>
<feature type="domain" description="RING-type" evidence="11">
    <location>
        <begin position="153"/>
        <end position="202"/>
    </location>
</feature>
<evidence type="ECO:0000256" key="8">
    <source>
        <dbReference type="ARBA" id="ARBA00023242"/>
    </source>
</evidence>
<dbReference type="Gene3D" id="3.30.40.10">
    <property type="entry name" value="Zinc/RING finger domain, C3HC4 (zinc finger)"/>
    <property type="match status" value="2"/>
</dbReference>
<protein>
    <submittedName>
        <fullName evidence="14">G2/M-phase specific E3 ubiquitin protein ligase</fullName>
    </submittedName>
</protein>
<evidence type="ECO:0000256" key="6">
    <source>
        <dbReference type="ARBA" id="ARBA00022786"/>
    </source>
</evidence>
<evidence type="ECO:0000256" key="1">
    <source>
        <dbReference type="ARBA" id="ARBA00004123"/>
    </source>
</evidence>
<evidence type="ECO:0000256" key="2">
    <source>
        <dbReference type="ARBA" id="ARBA00004906"/>
    </source>
</evidence>
<dbReference type="GO" id="GO:0004842">
    <property type="term" value="F:ubiquitin-protein transferase activity"/>
    <property type="evidence" value="ECO:0007669"/>
    <property type="project" value="InterPro"/>
</dbReference>
<dbReference type="SMART" id="SM00249">
    <property type="entry name" value="PHD"/>
    <property type="match status" value="3"/>
</dbReference>
<sequence length="716" mass="81649">MKRTRCEGEEELETNTNSKEICELCKLSDDCPSKYGEKITLKHHNLTVHYFCLLMSSGVYQRGDEDEGIYGFLVEDIKREIRRSSRLACTVCKKKGASVGCNIKSCRKVVHLPCGIQEQFIFQFTGQFPSFCREHCPTQTNSQPSCPSTPLSCSICLEFVEPVLSYTVLKCPCCHSSWFHRDCVQHQAYSAALFFFRCTICNNKDKFQQEMLRMGIHIPERDASWELEENAYGELLQVYQRCDALKCISHKGRKYSTQEGKWEILRCNFCGSNGTHRKCASLKLFETKWVCDVCRPAANGNGKRIIYCLVLLFCVSPPSGTKEMRRLLKRRKSSLHSVVCKRSSLQRNTPGEILHTLASQISKHQFMSVVVRKDGVFKAALELLRQADFDPHHSLKVTFPDDEEQTNDMNNGNLQRFPRLLIQDLQNSVLFEGPENKKNLALNSQAVQEDFYFDAGCIIALSLIHGGPPLGFFSEALYKCLFNFPRDSHLTVEDMGESLCAAKVRKIRDAQSVKDLKKAVSSASDYLEVAGCLRQINSLSDKQPLVKDIVNFHLVTRMQLPLKRFRDGLNTLGLFEHIQMFPEIFSDLFCYPPAKISAHTMANLFFVQFSDNEEKKKKEIITEGFWRQYLHDCEEGRCATSLEDILIFATSKDIVPAMGFNPNPSVSFVHSLSSVGTVPERQPCYNKIVLPVATTYEIFKKHLEYAVCQYTLMQTI</sequence>
<dbReference type="Ensembl" id="ENSSFOT00015023170.2">
    <property type="protein sequence ID" value="ENSSFOP00015022920.2"/>
    <property type="gene ID" value="ENSSFOG00015014745.2"/>
</dbReference>
<evidence type="ECO:0000256" key="10">
    <source>
        <dbReference type="PROSITE-ProRule" id="PRU00175"/>
    </source>
</evidence>
<dbReference type="GO" id="GO:0005634">
    <property type="term" value="C:nucleus"/>
    <property type="evidence" value="ECO:0007669"/>
    <property type="project" value="UniProtKB-SubCell"/>
</dbReference>
<dbReference type="Pfam" id="PF13771">
    <property type="entry name" value="zf-HC5HC2H"/>
    <property type="match status" value="1"/>
</dbReference>
<keyword evidence="4" id="KW-0479">Metal-binding</keyword>
<evidence type="ECO:0000259" key="12">
    <source>
        <dbReference type="PROSITE" id="PS50237"/>
    </source>
</evidence>
<comment type="pathway">
    <text evidence="2">Protein modification; protein ubiquitination.</text>
</comment>
<dbReference type="InterPro" id="IPR019786">
    <property type="entry name" value="Zinc_finger_PHD-type_CS"/>
</dbReference>
<dbReference type="PROSITE" id="PS01359">
    <property type="entry name" value="ZF_PHD_1"/>
    <property type="match status" value="2"/>
</dbReference>
<dbReference type="Pfam" id="PF26054">
    <property type="entry name" value="PHD_G2E3"/>
    <property type="match status" value="1"/>
</dbReference>
<evidence type="ECO:0000259" key="13">
    <source>
        <dbReference type="PROSITE" id="PS51805"/>
    </source>
</evidence>
<dbReference type="CDD" id="cd15669">
    <property type="entry name" value="ePHD_PHF7_G2E3_like"/>
    <property type="match status" value="1"/>
</dbReference>
<dbReference type="SMART" id="SM00119">
    <property type="entry name" value="HECTc"/>
    <property type="match status" value="1"/>
</dbReference>
<evidence type="ECO:0000313" key="14">
    <source>
        <dbReference type="Ensembl" id="ENSSFOP00015022920.2"/>
    </source>
</evidence>
<evidence type="ECO:0000313" key="15">
    <source>
        <dbReference type="Proteomes" id="UP000694397"/>
    </source>
</evidence>
<keyword evidence="6 9" id="KW-0833">Ubl conjugation pathway</keyword>
<gene>
    <name evidence="14" type="primary">g2e3</name>
</gene>
<dbReference type="GO" id="GO:0008270">
    <property type="term" value="F:zinc ion binding"/>
    <property type="evidence" value="ECO:0007669"/>
    <property type="project" value="UniProtKB-KW"/>
</dbReference>
<dbReference type="InterPro" id="IPR034732">
    <property type="entry name" value="EPHD"/>
</dbReference>
<dbReference type="InterPro" id="IPR011011">
    <property type="entry name" value="Znf_FYVE_PHD"/>
</dbReference>
<dbReference type="PANTHER" id="PTHR12420">
    <property type="entry name" value="PHD FINGER PROTEIN"/>
    <property type="match status" value="1"/>
</dbReference>
<evidence type="ECO:0000256" key="7">
    <source>
        <dbReference type="ARBA" id="ARBA00022833"/>
    </source>
</evidence>
<dbReference type="InterPro" id="IPR051188">
    <property type="entry name" value="PHD-type_Zinc_Finger"/>
</dbReference>
<evidence type="ECO:0000259" key="11">
    <source>
        <dbReference type="PROSITE" id="PS50089"/>
    </source>
</evidence>
<reference evidence="14" key="2">
    <citation type="submission" date="2025-08" db="UniProtKB">
        <authorList>
            <consortium name="Ensembl"/>
        </authorList>
    </citation>
    <scope>IDENTIFICATION</scope>
</reference>
<dbReference type="Gene3D" id="3.30.2410.10">
    <property type="entry name" value="Hect, E3 ligase catalytic domain"/>
    <property type="match status" value="1"/>
</dbReference>
<dbReference type="OrthoDB" id="512616at2759"/>
<dbReference type="InterPro" id="IPR000569">
    <property type="entry name" value="HECT_dom"/>
</dbReference>
<reference evidence="14 15" key="1">
    <citation type="submission" date="2019-04" db="EMBL/GenBank/DDBJ databases">
        <authorList>
            <consortium name="Wellcome Sanger Institute Data Sharing"/>
        </authorList>
    </citation>
    <scope>NUCLEOTIDE SEQUENCE [LARGE SCALE GENOMIC DNA]</scope>
</reference>